<dbReference type="AlphaFoldDB" id="A0A383CHC0"/>
<dbReference type="PROSITE" id="PS51352">
    <property type="entry name" value="THIOREDOXIN_2"/>
    <property type="match status" value="1"/>
</dbReference>
<dbReference type="SUPFAM" id="SSF52833">
    <property type="entry name" value="Thioredoxin-like"/>
    <property type="match status" value="1"/>
</dbReference>
<feature type="domain" description="Thioredoxin" evidence="1">
    <location>
        <begin position="44"/>
        <end position="195"/>
    </location>
</feature>
<dbReference type="GO" id="GO:0004800">
    <property type="term" value="F:thyroxine 5'-deiodinase activity"/>
    <property type="evidence" value="ECO:0007669"/>
    <property type="project" value="InterPro"/>
</dbReference>
<name>A0A383CHC0_9ZZZZ</name>
<proteinExistence type="predicted"/>
<dbReference type="Gene3D" id="3.40.30.10">
    <property type="entry name" value="Glutaredoxin"/>
    <property type="match status" value="1"/>
</dbReference>
<feature type="non-terminal residue" evidence="2">
    <location>
        <position position="230"/>
    </location>
</feature>
<evidence type="ECO:0000313" key="2">
    <source>
        <dbReference type="EMBL" id="SVE31776.1"/>
    </source>
</evidence>
<dbReference type="PANTHER" id="PTHR11781">
    <property type="entry name" value="IODOTHYRONINE DEIODINASE"/>
    <property type="match status" value="1"/>
</dbReference>
<dbReference type="EMBL" id="UINC01208973">
    <property type="protein sequence ID" value="SVE31776.1"/>
    <property type="molecule type" value="Genomic_DNA"/>
</dbReference>
<sequence>MENLEKCFGAVQKVTMSEKQQETPVYNNKRFKVSDYNFEMFVGPRAGDQLNDFTFTDLNTGKDIKFSEFRGKWVVVETGSSTCSMYTKNIPDMKEIVDEFSDVEFVLVYVREAHPGERLGPHQNVEEKFNAARLVAPRYGEHRRVLVDNLNGDFHRAYGAMPNVVYIFRPDGTVHYRCNWTAPSLVRKALQERDKFHTLENADTLTLRATRKKLHMIRTMWTGGIVALYD</sequence>
<protein>
    <recommendedName>
        <fullName evidence="1">Thioredoxin domain-containing protein</fullName>
    </recommendedName>
</protein>
<accession>A0A383CHC0</accession>
<dbReference type="GO" id="GO:0042403">
    <property type="term" value="P:thyroid hormone metabolic process"/>
    <property type="evidence" value="ECO:0007669"/>
    <property type="project" value="TreeGrafter"/>
</dbReference>
<dbReference type="InterPro" id="IPR000643">
    <property type="entry name" value="Iodothyronine_deiodinase"/>
</dbReference>
<evidence type="ECO:0000259" key="1">
    <source>
        <dbReference type="PROSITE" id="PS51352"/>
    </source>
</evidence>
<gene>
    <name evidence="2" type="ORF">METZ01_LOCUS484630</name>
</gene>
<reference evidence="2" key="1">
    <citation type="submission" date="2018-05" db="EMBL/GenBank/DDBJ databases">
        <authorList>
            <person name="Lanie J.A."/>
            <person name="Ng W.-L."/>
            <person name="Kazmierczak K.M."/>
            <person name="Andrzejewski T.M."/>
            <person name="Davidsen T.M."/>
            <person name="Wayne K.J."/>
            <person name="Tettelin H."/>
            <person name="Glass J.I."/>
            <person name="Rusch D."/>
            <person name="Podicherti R."/>
            <person name="Tsui H.-C.T."/>
            <person name="Winkler M.E."/>
        </authorList>
    </citation>
    <scope>NUCLEOTIDE SEQUENCE</scope>
</reference>
<dbReference type="InterPro" id="IPR036249">
    <property type="entry name" value="Thioredoxin-like_sf"/>
</dbReference>
<dbReference type="InterPro" id="IPR013766">
    <property type="entry name" value="Thioredoxin_domain"/>
</dbReference>
<dbReference type="Pfam" id="PF00837">
    <property type="entry name" value="T4_deiodinase"/>
    <property type="match status" value="1"/>
</dbReference>
<organism evidence="2">
    <name type="scientific">marine metagenome</name>
    <dbReference type="NCBI Taxonomy" id="408172"/>
    <lineage>
        <taxon>unclassified sequences</taxon>
        <taxon>metagenomes</taxon>
        <taxon>ecological metagenomes</taxon>
    </lineage>
</organism>
<dbReference type="PANTHER" id="PTHR11781:SF22">
    <property type="entry name" value="TYPE I IODOTHYRONINE DEIODINASE"/>
    <property type="match status" value="1"/>
</dbReference>